<dbReference type="EMBL" id="CBTB010000008">
    <property type="protein sequence ID" value="CDH30740.1"/>
    <property type="molecule type" value="Genomic_DNA"/>
</dbReference>
<organism evidence="2 3">
    <name type="scientific">Xenorhabdus bovienii str. Intermedium</name>
    <dbReference type="NCBI Taxonomy" id="1379677"/>
    <lineage>
        <taxon>Bacteria</taxon>
        <taxon>Pseudomonadati</taxon>
        <taxon>Pseudomonadota</taxon>
        <taxon>Gammaproteobacteria</taxon>
        <taxon>Enterobacterales</taxon>
        <taxon>Morganellaceae</taxon>
        <taxon>Xenorhabdus</taxon>
    </lineage>
</organism>
<feature type="region of interest" description="Disordered" evidence="1">
    <location>
        <begin position="19"/>
        <end position="40"/>
    </location>
</feature>
<name>A0A077QC66_XENBV</name>
<evidence type="ECO:0000256" key="1">
    <source>
        <dbReference type="SAM" id="MobiDB-lite"/>
    </source>
</evidence>
<proteinExistence type="predicted"/>
<dbReference type="Proteomes" id="UP000028480">
    <property type="component" value="Unassembled WGS sequence"/>
</dbReference>
<evidence type="ECO:0000313" key="3">
    <source>
        <dbReference type="Proteomes" id="UP000028480"/>
    </source>
</evidence>
<accession>A0A077QC66</accession>
<dbReference type="HOGENOM" id="CLU_3319439_0_0_6"/>
<comment type="caution">
    <text evidence="2">The sequence shown here is derived from an EMBL/GenBank/DDBJ whole genome shotgun (WGS) entry which is preliminary data.</text>
</comment>
<evidence type="ECO:0000313" key="2">
    <source>
        <dbReference type="EMBL" id="CDH30740.1"/>
    </source>
</evidence>
<gene>
    <name evidence="2" type="ORF">XBI1_1050001</name>
</gene>
<reference evidence="2" key="1">
    <citation type="submission" date="2013-07" db="EMBL/GenBank/DDBJ databases">
        <title>Sub-species coevolution in mutualistic symbiosis.</title>
        <authorList>
            <person name="Murfin K."/>
            <person name="Klassen J."/>
            <person name="Lee M."/>
            <person name="Forst S."/>
            <person name="Stock P."/>
            <person name="Goodrich-Blair H."/>
        </authorList>
    </citation>
    <scope>NUCLEOTIDE SEQUENCE [LARGE SCALE GENOMIC DNA]</scope>
    <source>
        <strain evidence="2">Intermedium</strain>
    </source>
</reference>
<sequence>MTWIISPFFGISLLPGSGLKKQTKQADSDRKMPEIAGYFE</sequence>
<protein>
    <submittedName>
        <fullName evidence="2">Uncharacterized protein</fullName>
    </submittedName>
</protein>
<feature type="compositionally biased region" description="Basic and acidic residues" evidence="1">
    <location>
        <begin position="24"/>
        <end position="33"/>
    </location>
</feature>
<dbReference type="AlphaFoldDB" id="A0A077QC66"/>